<evidence type="ECO:0000313" key="3">
    <source>
        <dbReference type="EMBL" id="TKR69647.1"/>
    </source>
</evidence>
<feature type="transmembrane region" description="Helical" evidence="2">
    <location>
        <begin position="12"/>
        <end position="30"/>
    </location>
</feature>
<dbReference type="AlphaFoldDB" id="A0A4U5MJT7"/>
<keyword evidence="2" id="KW-0472">Membrane</keyword>
<evidence type="ECO:0000256" key="2">
    <source>
        <dbReference type="SAM" id="Phobius"/>
    </source>
</evidence>
<proteinExistence type="predicted"/>
<reference evidence="3 4" key="2">
    <citation type="journal article" date="2019" name="G3 (Bethesda)">
        <title>Hybrid Assembly of the Genome of the Entomopathogenic Nematode Steinernema carpocapsae Identifies the X-Chromosome.</title>
        <authorList>
            <person name="Serra L."/>
            <person name="Macchietto M."/>
            <person name="Macias-Munoz A."/>
            <person name="McGill C.J."/>
            <person name="Rodriguez I.M."/>
            <person name="Rodriguez B."/>
            <person name="Murad R."/>
            <person name="Mortazavi A."/>
        </authorList>
    </citation>
    <scope>NUCLEOTIDE SEQUENCE [LARGE SCALE GENOMIC DNA]</scope>
    <source>
        <strain evidence="3 4">ALL</strain>
    </source>
</reference>
<evidence type="ECO:0000256" key="1">
    <source>
        <dbReference type="SAM" id="MobiDB-lite"/>
    </source>
</evidence>
<organism evidence="3 4">
    <name type="scientific">Steinernema carpocapsae</name>
    <name type="common">Entomopathogenic nematode</name>
    <dbReference type="NCBI Taxonomy" id="34508"/>
    <lineage>
        <taxon>Eukaryota</taxon>
        <taxon>Metazoa</taxon>
        <taxon>Ecdysozoa</taxon>
        <taxon>Nematoda</taxon>
        <taxon>Chromadorea</taxon>
        <taxon>Rhabditida</taxon>
        <taxon>Tylenchina</taxon>
        <taxon>Panagrolaimomorpha</taxon>
        <taxon>Strongyloidoidea</taxon>
        <taxon>Steinernematidae</taxon>
        <taxon>Steinernema</taxon>
    </lineage>
</organism>
<reference evidence="3 4" key="1">
    <citation type="journal article" date="2015" name="Genome Biol.">
        <title>Comparative genomics of Steinernema reveals deeply conserved gene regulatory networks.</title>
        <authorList>
            <person name="Dillman A.R."/>
            <person name="Macchietto M."/>
            <person name="Porter C.F."/>
            <person name="Rogers A."/>
            <person name="Williams B."/>
            <person name="Antoshechkin I."/>
            <person name="Lee M.M."/>
            <person name="Goodwin Z."/>
            <person name="Lu X."/>
            <person name="Lewis E.E."/>
            <person name="Goodrich-Blair H."/>
            <person name="Stock S.P."/>
            <person name="Adams B.J."/>
            <person name="Sternberg P.W."/>
            <person name="Mortazavi A."/>
        </authorList>
    </citation>
    <scope>NUCLEOTIDE SEQUENCE [LARGE SCALE GENOMIC DNA]</scope>
    <source>
        <strain evidence="3 4">ALL</strain>
    </source>
</reference>
<keyword evidence="2" id="KW-1133">Transmembrane helix</keyword>
<feature type="compositionally biased region" description="Polar residues" evidence="1">
    <location>
        <begin position="48"/>
        <end position="59"/>
    </location>
</feature>
<comment type="caution">
    <text evidence="3">The sequence shown here is derived from an EMBL/GenBank/DDBJ whole genome shotgun (WGS) entry which is preliminary data.</text>
</comment>
<feature type="region of interest" description="Disordered" evidence="1">
    <location>
        <begin position="40"/>
        <end position="169"/>
    </location>
</feature>
<accession>A0A4U5MJT7</accession>
<gene>
    <name evidence="3" type="ORF">L596_021781</name>
</gene>
<feature type="compositionally biased region" description="Basic and acidic residues" evidence="1">
    <location>
        <begin position="94"/>
        <end position="116"/>
    </location>
</feature>
<feature type="compositionally biased region" description="Basic and acidic residues" evidence="1">
    <location>
        <begin position="130"/>
        <end position="160"/>
    </location>
</feature>
<dbReference type="EMBL" id="AZBU02000007">
    <property type="protein sequence ID" value="TKR69647.1"/>
    <property type="molecule type" value="Genomic_DNA"/>
</dbReference>
<sequence>MELVVPLFHESAISAVIFTLASFVFVPILMSACSKKPKANAAVCKNSPDASASKPTSGAKSDPKSLVATKNAKSEVPPSSDGTELMPRSLVPTNKDEKEAYDKIVRGTTRSAKDNETLEGFDSDWGSVKVVEEVTKDGAKTMDSKDPKNVKSEKSCKTGEDSSEASKTF</sequence>
<keyword evidence="4" id="KW-1185">Reference proteome</keyword>
<keyword evidence="2" id="KW-0812">Transmembrane</keyword>
<evidence type="ECO:0000313" key="4">
    <source>
        <dbReference type="Proteomes" id="UP000298663"/>
    </source>
</evidence>
<dbReference type="Proteomes" id="UP000298663">
    <property type="component" value="Unassembled WGS sequence"/>
</dbReference>
<protein>
    <submittedName>
        <fullName evidence="3">Uncharacterized protein</fullName>
    </submittedName>
</protein>
<name>A0A4U5MJT7_STECR</name>